<accession>A0A251SJR6</accession>
<dbReference type="STRING" id="4232.A0A251SJR6"/>
<gene>
    <name evidence="2" type="ORF">HannXRQ_Chr14g0449931</name>
</gene>
<keyword evidence="3" id="KW-1185">Reference proteome</keyword>
<dbReference type="AlphaFoldDB" id="A0A251SJR6"/>
<dbReference type="Proteomes" id="UP000215914">
    <property type="component" value="Chromosome 14"/>
</dbReference>
<dbReference type="Gene3D" id="3.80.10.10">
    <property type="entry name" value="Ribonuclease Inhibitor"/>
    <property type="match status" value="1"/>
</dbReference>
<protein>
    <submittedName>
        <fullName evidence="2">Putative leucine-rich repeat domain, L domain-like protein</fullName>
    </submittedName>
</protein>
<dbReference type="EMBL" id="CM007903">
    <property type="protein sequence ID" value="OTF98831.1"/>
    <property type="molecule type" value="Genomic_DNA"/>
</dbReference>
<dbReference type="SUPFAM" id="SSF52058">
    <property type="entry name" value="L domain-like"/>
    <property type="match status" value="1"/>
</dbReference>
<dbReference type="InterPro" id="IPR032675">
    <property type="entry name" value="LRR_dom_sf"/>
</dbReference>
<evidence type="ECO:0000256" key="1">
    <source>
        <dbReference type="SAM" id="MobiDB-lite"/>
    </source>
</evidence>
<organism evidence="2 3">
    <name type="scientific">Helianthus annuus</name>
    <name type="common">Common sunflower</name>
    <dbReference type="NCBI Taxonomy" id="4232"/>
    <lineage>
        <taxon>Eukaryota</taxon>
        <taxon>Viridiplantae</taxon>
        <taxon>Streptophyta</taxon>
        <taxon>Embryophyta</taxon>
        <taxon>Tracheophyta</taxon>
        <taxon>Spermatophyta</taxon>
        <taxon>Magnoliopsida</taxon>
        <taxon>eudicotyledons</taxon>
        <taxon>Gunneridae</taxon>
        <taxon>Pentapetalae</taxon>
        <taxon>asterids</taxon>
        <taxon>campanulids</taxon>
        <taxon>Asterales</taxon>
        <taxon>Asteraceae</taxon>
        <taxon>Asteroideae</taxon>
        <taxon>Heliantheae alliance</taxon>
        <taxon>Heliantheae</taxon>
        <taxon>Helianthus</taxon>
    </lineage>
</organism>
<evidence type="ECO:0000313" key="2">
    <source>
        <dbReference type="EMBL" id="OTF98831.1"/>
    </source>
</evidence>
<dbReference type="InParanoid" id="A0A251SJR6"/>
<feature type="compositionally biased region" description="Basic and acidic residues" evidence="1">
    <location>
        <begin position="148"/>
        <end position="163"/>
    </location>
</feature>
<sequence>MYNVSIELIAKIVSKVWACLPLEISGCQNLTFLDLHSNSIIGILPASLDKNVSLWLFDISENEIEGPLSPTLGSLASLNKLFPPKSQTHRSKFLAFPLILRFIQIPNCTSISPVTNPVGILFLNLDRCLLHLIPIPHPPIGQSSSPIDSHHCSTDESRLSDRKTTTAPPYHITYHRRSKPRRLTFYRFISQGLYCVGRFSNGFDKRNAPITTSDGYPVNGKCSWIRSKRLWLG</sequence>
<proteinExistence type="predicted"/>
<evidence type="ECO:0000313" key="3">
    <source>
        <dbReference type="Proteomes" id="UP000215914"/>
    </source>
</evidence>
<reference evidence="3" key="1">
    <citation type="journal article" date="2017" name="Nature">
        <title>The sunflower genome provides insights into oil metabolism, flowering and Asterid evolution.</title>
        <authorList>
            <person name="Badouin H."/>
            <person name="Gouzy J."/>
            <person name="Grassa C.J."/>
            <person name="Murat F."/>
            <person name="Staton S.E."/>
            <person name="Cottret L."/>
            <person name="Lelandais-Briere C."/>
            <person name="Owens G.L."/>
            <person name="Carrere S."/>
            <person name="Mayjonade B."/>
            <person name="Legrand L."/>
            <person name="Gill N."/>
            <person name="Kane N.C."/>
            <person name="Bowers J.E."/>
            <person name="Hubner S."/>
            <person name="Bellec A."/>
            <person name="Berard A."/>
            <person name="Berges H."/>
            <person name="Blanchet N."/>
            <person name="Boniface M.C."/>
            <person name="Brunel D."/>
            <person name="Catrice O."/>
            <person name="Chaidir N."/>
            <person name="Claudel C."/>
            <person name="Donnadieu C."/>
            <person name="Faraut T."/>
            <person name="Fievet G."/>
            <person name="Helmstetter N."/>
            <person name="King M."/>
            <person name="Knapp S.J."/>
            <person name="Lai Z."/>
            <person name="Le Paslier M.C."/>
            <person name="Lippi Y."/>
            <person name="Lorenzon L."/>
            <person name="Mandel J.R."/>
            <person name="Marage G."/>
            <person name="Marchand G."/>
            <person name="Marquand E."/>
            <person name="Bret-Mestries E."/>
            <person name="Morien E."/>
            <person name="Nambeesan S."/>
            <person name="Nguyen T."/>
            <person name="Pegot-Espagnet P."/>
            <person name="Pouilly N."/>
            <person name="Raftis F."/>
            <person name="Sallet E."/>
            <person name="Schiex T."/>
            <person name="Thomas J."/>
            <person name="Vandecasteele C."/>
            <person name="Vares D."/>
            <person name="Vear F."/>
            <person name="Vautrin S."/>
            <person name="Crespi M."/>
            <person name="Mangin B."/>
            <person name="Burke J.M."/>
            <person name="Salse J."/>
            <person name="Munos S."/>
            <person name="Vincourt P."/>
            <person name="Rieseberg L.H."/>
            <person name="Langlade N.B."/>
        </authorList>
    </citation>
    <scope>NUCLEOTIDE SEQUENCE [LARGE SCALE GENOMIC DNA]</scope>
    <source>
        <strain evidence="3">cv. SF193</strain>
    </source>
</reference>
<feature type="region of interest" description="Disordered" evidence="1">
    <location>
        <begin position="142"/>
        <end position="163"/>
    </location>
</feature>
<name>A0A251SJR6_HELAN</name>